<sequence length="148" mass="15929">MFDEVAVAVCGDKAAVVVCAEDDAICAISIDGAICDEDGPACDKEDSACNEEDASIVDNGLVASNDFRAFSMRCCRVAVLMPYLSAALRIDKVFDNTSRIASSMLSSLIFFYQFWAAAHATSNTLVTVEAQRQTGGERRHNCHSCECP</sequence>
<dbReference type="EMBL" id="JABFTP020000001">
    <property type="protein sequence ID" value="KAL3267232.1"/>
    <property type="molecule type" value="Genomic_DNA"/>
</dbReference>
<evidence type="ECO:0000313" key="1">
    <source>
        <dbReference type="EMBL" id="KAL3267232.1"/>
    </source>
</evidence>
<protein>
    <submittedName>
        <fullName evidence="1">Uncharacterized protein</fullName>
    </submittedName>
</protein>
<comment type="caution">
    <text evidence="1">The sequence shown here is derived from an EMBL/GenBank/DDBJ whole genome shotgun (WGS) entry which is preliminary data.</text>
</comment>
<dbReference type="AlphaFoldDB" id="A0ABD2MLH2"/>
<reference evidence="1 2" key="1">
    <citation type="journal article" date="2021" name="BMC Biol.">
        <title>Horizontally acquired antibacterial genes associated with adaptive radiation of ladybird beetles.</title>
        <authorList>
            <person name="Li H.S."/>
            <person name="Tang X.F."/>
            <person name="Huang Y.H."/>
            <person name="Xu Z.Y."/>
            <person name="Chen M.L."/>
            <person name="Du X.Y."/>
            <person name="Qiu B.Y."/>
            <person name="Chen P.T."/>
            <person name="Zhang W."/>
            <person name="Slipinski A."/>
            <person name="Escalona H.E."/>
            <person name="Waterhouse R.M."/>
            <person name="Zwick A."/>
            <person name="Pang H."/>
        </authorList>
    </citation>
    <scope>NUCLEOTIDE SEQUENCE [LARGE SCALE GENOMIC DNA]</scope>
    <source>
        <strain evidence="1">SYSU2018</strain>
    </source>
</reference>
<evidence type="ECO:0000313" key="2">
    <source>
        <dbReference type="Proteomes" id="UP001516400"/>
    </source>
</evidence>
<keyword evidence="2" id="KW-1185">Reference proteome</keyword>
<gene>
    <name evidence="1" type="ORF">HHI36_011366</name>
</gene>
<accession>A0ABD2MLH2</accession>
<name>A0ABD2MLH2_9CUCU</name>
<organism evidence="1 2">
    <name type="scientific">Cryptolaemus montrouzieri</name>
    <dbReference type="NCBI Taxonomy" id="559131"/>
    <lineage>
        <taxon>Eukaryota</taxon>
        <taxon>Metazoa</taxon>
        <taxon>Ecdysozoa</taxon>
        <taxon>Arthropoda</taxon>
        <taxon>Hexapoda</taxon>
        <taxon>Insecta</taxon>
        <taxon>Pterygota</taxon>
        <taxon>Neoptera</taxon>
        <taxon>Endopterygota</taxon>
        <taxon>Coleoptera</taxon>
        <taxon>Polyphaga</taxon>
        <taxon>Cucujiformia</taxon>
        <taxon>Coccinelloidea</taxon>
        <taxon>Coccinellidae</taxon>
        <taxon>Scymninae</taxon>
        <taxon>Scymnini</taxon>
        <taxon>Cryptolaemus</taxon>
    </lineage>
</organism>
<dbReference type="Proteomes" id="UP001516400">
    <property type="component" value="Unassembled WGS sequence"/>
</dbReference>
<proteinExistence type="predicted"/>